<dbReference type="InterPro" id="IPR051309">
    <property type="entry name" value="ABCF_ATPase"/>
</dbReference>
<sequence>MAHLLGGESLALSFGTRTVLDGVTVGLNEGDRIGIVGRNGDGKSTLMRLLAQRLEPDAGRVTKRRDVNVGYLDQTDVLDGDLSVGAAIVGDRADYEWASNPKIRDIMGGLVADVDWEAQVSSLSGGQKRRVALAKLLIEPHDVIMLDEPTNHLDVEGVAWLARHLKTRWRPTDGAFLVVTHDRWFLDEVCTDTWEVHDGIVEPFEGGYAAYVLARAERDRMAAVVEGKRQNLMKKELAWLRRGAPARTSKPKFRIDAANALIADVPEPRDTVALSTMATARLGKDVIDLESVTLAYPSATAPADGARPLLDNLTLRLAPGERVGLVGVNGAGKSTLLRLLSGEIAATSGRVRRGKTVVPAVLSQEVRELDDVADLRVVEVIQREKQTFSVGGKDLTAGQLVEQLGFTNEKQWTRVSELSGGERRRLQLLRLLVGEPNVLMLDEPTNDLDTETLAAVEDVLDGWPGTLVVVSHDRYLLERVTDHQLALLGDGKVRDLPGGVDQYLALREEALAAAERATGGSAGTTAGAASASGPASAADSASGGRAPSDAAGSSRHSEAEKREARKELSRIERQLTKLTSQEEKLHAQMAESAEDYGRLGELNTQLQGILAQKDELEMAWLEASEIVE</sequence>
<dbReference type="PROSITE" id="PS00211">
    <property type="entry name" value="ABC_TRANSPORTER_1"/>
    <property type="match status" value="2"/>
</dbReference>
<evidence type="ECO:0000259" key="4">
    <source>
        <dbReference type="PROSITE" id="PS50893"/>
    </source>
</evidence>
<dbReference type="RefSeq" id="WP_189693412.1">
    <property type="nucleotide sequence ID" value="NZ_BNCM01000005.1"/>
</dbReference>
<dbReference type="SMART" id="SM00382">
    <property type="entry name" value="AAA"/>
    <property type="match status" value="2"/>
</dbReference>
<dbReference type="InterPro" id="IPR027417">
    <property type="entry name" value="P-loop_NTPase"/>
</dbReference>
<name>A0ABS1K276_9MICC</name>
<feature type="domain" description="ABC transporter" evidence="4">
    <location>
        <begin position="5"/>
        <end position="223"/>
    </location>
</feature>
<dbReference type="Proteomes" id="UP000639051">
    <property type="component" value="Unassembled WGS sequence"/>
</dbReference>
<evidence type="ECO:0000313" key="6">
    <source>
        <dbReference type="Proteomes" id="UP000639051"/>
    </source>
</evidence>
<keyword evidence="1" id="KW-0547">Nucleotide-binding</keyword>
<dbReference type="PANTHER" id="PTHR42855:SF1">
    <property type="entry name" value="ABC TRANSPORTER DOMAIN-CONTAINING PROTEIN"/>
    <property type="match status" value="1"/>
</dbReference>
<protein>
    <submittedName>
        <fullName evidence="5">ABC-F family ATP-binding cassette domain-containing protein</fullName>
    </submittedName>
</protein>
<dbReference type="EMBL" id="JAERRC010000010">
    <property type="protein sequence ID" value="MBL0704411.1"/>
    <property type="molecule type" value="Genomic_DNA"/>
</dbReference>
<feature type="compositionally biased region" description="Basic and acidic residues" evidence="3">
    <location>
        <begin position="555"/>
        <end position="567"/>
    </location>
</feature>
<dbReference type="PANTHER" id="PTHR42855">
    <property type="entry name" value="ABC TRANSPORTER ATP-BINDING SUBUNIT"/>
    <property type="match status" value="1"/>
</dbReference>
<dbReference type="GO" id="GO:0005524">
    <property type="term" value="F:ATP binding"/>
    <property type="evidence" value="ECO:0007669"/>
    <property type="project" value="UniProtKB-KW"/>
</dbReference>
<dbReference type="PROSITE" id="PS50893">
    <property type="entry name" value="ABC_TRANSPORTER_2"/>
    <property type="match status" value="2"/>
</dbReference>
<accession>A0ABS1K276</accession>
<keyword evidence="6" id="KW-1185">Reference proteome</keyword>
<dbReference type="Gene3D" id="3.40.50.300">
    <property type="entry name" value="P-loop containing nucleotide triphosphate hydrolases"/>
    <property type="match status" value="2"/>
</dbReference>
<organism evidence="5 6">
    <name type="scientific">Sinomonas cellulolyticus</name>
    <dbReference type="NCBI Taxonomy" id="2801916"/>
    <lineage>
        <taxon>Bacteria</taxon>
        <taxon>Bacillati</taxon>
        <taxon>Actinomycetota</taxon>
        <taxon>Actinomycetes</taxon>
        <taxon>Micrococcales</taxon>
        <taxon>Micrococcaceae</taxon>
        <taxon>Sinomonas</taxon>
    </lineage>
</organism>
<dbReference type="InterPro" id="IPR003593">
    <property type="entry name" value="AAA+_ATPase"/>
</dbReference>
<feature type="compositionally biased region" description="Low complexity" evidence="3">
    <location>
        <begin position="520"/>
        <end position="554"/>
    </location>
</feature>
<dbReference type="InterPro" id="IPR017871">
    <property type="entry name" value="ABC_transporter-like_CS"/>
</dbReference>
<evidence type="ECO:0000313" key="5">
    <source>
        <dbReference type="EMBL" id="MBL0704411.1"/>
    </source>
</evidence>
<proteinExistence type="predicted"/>
<keyword evidence="2 5" id="KW-0067">ATP-binding</keyword>
<dbReference type="SUPFAM" id="SSF52540">
    <property type="entry name" value="P-loop containing nucleoside triphosphate hydrolases"/>
    <property type="match status" value="2"/>
</dbReference>
<evidence type="ECO:0000256" key="2">
    <source>
        <dbReference type="ARBA" id="ARBA00022840"/>
    </source>
</evidence>
<feature type="domain" description="ABC transporter" evidence="4">
    <location>
        <begin position="287"/>
        <end position="514"/>
    </location>
</feature>
<evidence type="ECO:0000256" key="3">
    <source>
        <dbReference type="SAM" id="MobiDB-lite"/>
    </source>
</evidence>
<gene>
    <name evidence="5" type="ORF">JJE72_02700</name>
</gene>
<dbReference type="InterPro" id="IPR003439">
    <property type="entry name" value="ABC_transporter-like_ATP-bd"/>
</dbReference>
<evidence type="ECO:0000256" key="1">
    <source>
        <dbReference type="ARBA" id="ARBA00022741"/>
    </source>
</evidence>
<dbReference type="Pfam" id="PF00005">
    <property type="entry name" value="ABC_tran"/>
    <property type="match status" value="2"/>
</dbReference>
<feature type="region of interest" description="Disordered" evidence="3">
    <location>
        <begin position="520"/>
        <end position="567"/>
    </location>
</feature>
<dbReference type="CDD" id="cd03221">
    <property type="entry name" value="ABCF_EF-3"/>
    <property type="match status" value="2"/>
</dbReference>
<reference evidence="5 6" key="1">
    <citation type="submission" date="2021-01" db="EMBL/GenBank/DDBJ databases">
        <title>Genome public.</title>
        <authorList>
            <person name="Liu C."/>
            <person name="Sun Q."/>
        </authorList>
    </citation>
    <scope>NUCLEOTIDE SEQUENCE [LARGE SCALE GENOMIC DNA]</scope>
    <source>
        <strain evidence="5 6">JC656</strain>
    </source>
</reference>
<comment type="caution">
    <text evidence="5">The sequence shown here is derived from an EMBL/GenBank/DDBJ whole genome shotgun (WGS) entry which is preliminary data.</text>
</comment>